<evidence type="ECO:0000256" key="2">
    <source>
        <dbReference type="ARBA" id="ARBA00012438"/>
    </source>
</evidence>
<dbReference type="Proteomes" id="UP000316292">
    <property type="component" value="Unassembled WGS sequence"/>
</dbReference>
<proteinExistence type="predicted"/>
<dbReference type="SUPFAM" id="SSF47384">
    <property type="entry name" value="Homodimeric domain of signal transducing histidine kinase"/>
    <property type="match status" value="1"/>
</dbReference>
<sequence>MGVSKRGLARFSWRFLMPMKGLISRPLGAEELLSREKTSAAQRQADRKATTLLGLVILVLLGFAFTVQTLWVSVVRSGFLGDNLPAGGWMLLVGLVGLTVLFCLYILHQQTEINRFRSRLMSEQMELEQSRGRLAELTSLFQLGNSLHMDLPLDTILEITVRRVASTLHSHDVSLFLYEAESKTLRCRARFGLSTAASDAEVKLGEGAVGWVARHREPILMSAGDRGARFAEHFMAHPDAGSALILPVNFENRCVAVLQAHRGGKAEPFRLDHRDIGQLFADNVAPVIERALVVQNLEERATNIKSGGKGEPQAEGVQQATLFQDSFLSSAEIELKAPLTTILAYSEVLDQNDKRMNTSMRREFTARLRGEAQRLMSLVDDVLDLARLETGRFLLDLRVENVNKISREALDSVRALAATRQIDLEMKLDEKIPDQHLDGSKVRQAILHLLRNGIRFSPAKGRVMLTTWLGDDHIQLEVRDSGPRVEPEAAPMVFEMESQTEGLSKRVKDGLGFGLHLTKRFVELHGGEVGVGESPSGSGAAFWIRIPRGEGIESVIGKDPFAEQIWQKE</sequence>
<dbReference type="InterPro" id="IPR003661">
    <property type="entry name" value="HisK_dim/P_dom"/>
</dbReference>
<dbReference type="AlphaFoldDB" id="A0A538SGR9"/>
<comment type="caution">
    <text evidence="6">The sequence shown here is derived from an EMBL/GenBank/DDBJ whole genome shotgun (WGS) entry which is preliminary data.</text>
</comment>
<dbReference type="PRINTS" id="PR00344">
    <property type="entry name" value="BCTRLSENSOR"/>
</dbReference>
<dbReference type="InterPro" id="IPR029016">
    <property type="entry name" value="GAF-like_dom_sf"/>
</dbReference>
<dbReference type="PANTHER" id="PTHR43547">
    <property type="entry name" value="TWO-COMPONENT HISTIDINE KINASE"/>
    <property type="match status" value="1"/>
</dbReference>
<protein>
    <recommendedName>
        <fullName evidence="2">histidine kinase</fullName>
        <ecNumber evidence="2">2.7.13.3</ecNumber>
    </recommendedName>
</protein>
<dbReference type="Pfam" id="PF02518">
    <property type="entry name" value="HATPase_c"/>
    <property type="match status" value="1"/>
</dbReference>
<dbReference type="SUPFAM" id="SSF55781">
    <property type="entry name" value="GAF domain-like"/>
    <property type="match status" value="1"/>
</dbReference>
<dbReference type="GO" id="GO:0000155">
    <property type="term" value="F:phosphorelay sensor kinase activity"/>
    <property type="evidence" value="ECO:0007669"/>
    <property type="project" value="InterPro"/>
</dbReference>
<feature type="transmembrane region" description="Helical" evidence="4">
    <location>
        <begin position="52"/>
        <end position="74"/>
    </location>
</feature>
<keyword evidence="4" id="KW-0812">Transmembrane</keyword>
<evidence type="ECO:0000256" key="4">
    <source>
        <dbReference type="SAM" id="Phobius"/>
    </source>
</evidence>
<evidence type="ECO:0000256" key="3">
    <source>
        <dbReference type="ARBA" id="ARBA00022553"/>
    </source>
</evidence>
<keyword evidence="4" id="KW-1133">Transmembrane helix</keyword>
<dbReference type="SMART" id="SM00387">
    <property type="entry name" value="HATPase_c"/>
    <property type="match status" value="1"/>
</dbReference>
<evidence type="ECO:0000313" key="7">
    <source>
        <dbReference type="Proteomes" id="UP000316292"/>
    </source>
</evidence>
<dbReference type="SMART" id="SM00065">
    <property type="entry name" value="GAF"/>
    <property type="match status" value="1"/>
</dbReference>
<feature type="domain" description="Histidine kinase" evidence="5">
    <location>
        <begin position="330"/>
        <end position="550"/>
    </location>
</feature>
<gene>
    <name evidence="6" type="ORF">E6K71_02315</name>
</gene>
<keyword evidence="4" id="KW-0472">Membrane</keyword>
<evidence type="ECO:0000256" key="1">
    <source>
        <dbReference type="ARBA" id="ARBA00000085"/>
    </source>
</evidence>
<dbReference type="InterPro" id="IPR036097">
    <property type="entry name" value="HisK_dim/P_sf"/>
</dbReference>
<dbReference type="EMBL" id="VBOR01000032">
    <property type="protein sequence ID" value="TMQ50566.1"/>
    <property type="molecule type" value="Genomic_DNA"/>
</dbReference>
<dbReference type="SMART" id="SM00388">
    <property type="entry name" value="HisKA"/>
    <property type="match status" value="1"/>
</dbReference>
<keyword evidence="3" id="KW-0597">Phosphoprotein</keyword>
<dbReference type="EC" id="2.7.13.3" evidence="2"/>
<dbReference type="Gene3D" id="3.30.450.40">
    <property type="match status" value="1"/>
</dbReference>
<name>A0A538SGR9_UNCEI</name>
<dbReference type="Gene3D" id="1.10.287.130">
    <property type="match status" value="1"/>
</dbReference>
<organism evidence="6 7">
    <name type="scientific">Eiseniibacteriota bacterium</name>
    <dbReference type="NCBI Taxonomy" id="2212470"/>
    <lineage>
        <taxon>Bacteria</taxon>
        <taxon>Candidatus Eiseniibacteriota</taxon>
    </lineage>
</organism>
<dbReference type="PROSITE" id="PS50109">
    <property type="entry name" value="HIS_KIN"/>
    <property type="match status" value="1"/>
</dbReference>
<evidence type="ECO:0000313" key="6">
    <source>
        <dbReference type="EMBL" id="TMQ50566.1"/>
    </source>
</evidence>
<dbReference type="Pfam" id="PF00512">
    <property type="entry name" value="HisKA"/>
    <property type="match status" value="1"/>
</dbReference>
<reference evidence="6 7" key="1">
    <citation type="journal article" date="2019" name="Nat. Microbiol.">
        <title>Mediterranean grassland soil C-N compound turnover is dependent on rainfall and depth, and is mediated by genomically divergent microorganisms.</title>
        <authorList>
            <person name="Diamond S."/>
            <person name="Andeer P.F."/>
            <person name="Li Z."/>
            <person name="Crits-Christoph A."/>
            <person name="Burstein D."/>
            <person name="Anantharaman K."/>
            <person name="Lane K.R."/>
            <person name="Thomas B.C."/>
            <person name="Pan C."/>
            <person name="Northen T.R."/>
            <person name="Banfield J.F."/>
        </authorList>
    </citation>
    <scope>NUCLEOTIDE SEQUENCE [LARGE SCALE GENOMIC DNA]</scope>
    <source>
        <strain evidence="6">WS_1</strain>
    </source>
</reference>
<dbReference type="InterPro" id="IPR005467">
    <property type="entry name" value="His_kinase_dom"/>
</dbReference>
<dbReference type="SUPFAM" id="SSF55874">
    <property type="entry name" value="ATPase domain of HSP90 chaperone/DNA topoisomerase II/histidine kinase"/>
    <property type="match status" value="1"/>
</dbReference>
<accession>A0A538SGR9</accession>
<dbReference type="Gene3D" id="3.30.565.10">
    <property type="entry name" value="Histidine kinase-like ATPase, C-terminal domain"/>
    <property type="match status" value="1"/>
</dbReference>
<dbReference type="InterPro" id="IPR003018">
    <property type="entry name" value="GAF"/>
</dbReference>
<dbReference type="Pfam" id="PF01590">
    <property type="entry name" value="GAF"/>
    <property type="match status" value="1"/>
</dbReference>
<evidence type="ECO:0000259" key="5">
    <source>
        <dbReference type="PROSITE" id="PS50109"/>
    </source>
</evidence>
<comment type="catalytic activity">
    <reaction evidence="1">
        <text>ATP + protein L-histidine = ADP + protein N-phospho-L-histidine.</text>
        <dbReference type="EC" id="2.7.13.3"/>
    </reaction>
</comment>
<dbReference type="InterPro" id="IPR004358">
    <property type="entry name" value="Sig_transdc_His_kin-like_C"/>
</dbReference>
<dbReference type="CDD" id="cd00082">
    <property type="entry name" value="HisKA"/>
    <property type="match status" value="1"/>
</dbReference>
<dbReference type="InterPro" id="IPR036890">
    <property type="entry name" value="HATPase_C_sf"/>
</dbReference>
<dbReference type="InterPro" id="IPR003594">
    <property type="entry name" value="HATPase_dom"/>
</dbReference>
<dbReference type="PANTHER" id="PTHR43547:SF2">
    <property type="entry name" value="HYBRID SIGNAL TRANSDUCTION HISTIDINE KINASE C"/>
    <property type="match status" value="1"/>
</dbReference>
<feature type="transmembrane region" description="Helical" evidence="4">
    <location>
        <begin position="86"/>
        <end position="107"/>
    </location>
</feature>